<name>D4L439_9FIRM</name>
<sequence>MKNYLCMSIITKKSSKNADLRENYGYFPSKIFIYTQKVKMNRD</sequence>
<dbReference type="KEGG" id="rix:RO1_42140"/>
<reference evidence="1 2" key="2">
    <citation type="submission" date="2010-03" db="EMBL/GenBank/DDBJ databases">
        <authorList>
            <person name="Pajon A."/>
        </authorList>
    </citation>
    <scope>NUCLEOTIDE SEQUENCE [LARGE SCALE GENOMIC DNA]</scope>
    <source>
        <strain evidence="1 2">XB6B4</strain>
    </source>
</reference>
<organism evidence="1 2">
    <name type="scientific">Roseburia intestinalis XB6B4</name>
    <dbReference type="NCBI Taxonomy" id="718255"/>
    <lineage>
        <taxon>Bacteria</taxon>
        <taxon>Bacillati</taxon>
        <taxon>Bacillota</taxon>
        <taxon>Clostridia</taxon>
        <taxon>Lachnospirales</taxon>
        <taxon>Lachnospiraceae</taxon>
        <taxon>Roseburia</taxon>
    </lineage>
</organism>
<reference evidence="1 2" key="1">
    <citation type="submission" date="2010-03" db="EMBL/GenBank/DDBJ databases">
        <title>The genome sequence of Roseburia intestinalis XB6B4.</title>
        <authorList>
            <consortium name="metaHIT consortium -- http://www.metahit.eu/"/>
            <person name="Pajon A."/>
            <person name="Turner K."/>
            <person name="Parkhill J."/>
            <person name="Bernalier A."/>
        </authorList>
    </citation>
    <scope>NUCLEOTIDE SEQUENCE [LARGE SCALE GENOMIC DNA]</scope>
    <source>
        <strain evidence="1 2">XB6B4</strain>
    </source>
</reference>
<accession>D4L439</accession>
<dbReference type="PATRIC" id="fig|718255.3.peg.1630"/>
<evidence type="ECO:0000313" key="2">
    <source>
        <dbReference type="Proteomes" id="UP000008953"/>
    </source>
</evidence>
<dbReference type="AlphaFoldDB" id="D4L439"/>
<dbReference type="Proteomes" id="UP000008953">
    <property type="component" value="Chromosome"/>
</dbReference>
<evidence type="ECO:0000313" key="1">
    <source>
        <dbReference type="EMBL" id="CBL14379.1"/>
    </source>
</evidence>
<dbReference type="HOGENOM" id="CLU_3239075_0_0_9"/>
<gene>
    <name evidence="1" type="ORF">RO1_42140</name>
</gene>
<proteinExistence type="predicted"/>
<protein>
    <submittedName>
        <fullName evidence="1">Uncharacterized protein</fullName>
    </submittedName>
</protein>
<dbReference type="EMBL" id="FP929050">
    <property type="protein sequence ID" value="CBL14379.1"/>
    <property type="molecule type" value="Genomic_DNA"/>
</dbReference>